<name>A0A420HSG7_9PEZI</name>
<reference evidence="1 2" key="1">
    <citation type="journal article" date="2018" name="BMC Genomics">
        <title>Comparative genome analyses reveal sequence features reflecting distinct modes of host-adaptation between dicot and monocot powdery mildew.</title>
        <authorList>
            <person name="Wu Y."/>
            <person name="Ma X."/>
            <person name="Pan Z."/>
            <person name="Kale S.D."/>
            <person name="Song Y."/>
            <person name="King H."/>
            <person name="Zhang Q."/>
            <person name="Presley C."/>
            <person name="Deng X."/>
            <person name="Wei C.I."/>
            <person name="Xiao S."/>
        </authorList>
    </citation>
    <scope>NUCLEOTIDE SEQUENCE [LARGE SCALE GENOMIC DNA]</scope>
    <source>
        <strain evidence="1">UCSC1</strain>
    </source>
</reference>
<sequence length="80" mass="9448">MYFKRILGSEMNQVLFVFRYPIHNNTTKVIGITVRGMIVCTKNRFTYQKVLQRFFEAVVKATGKQIQQRHIQGRERIAAE</sequence>
<proteinExistence type="predicted"/>
<dbReference type="Proteomes" id="UP000285405">
    <property type="component" value="Unassembled WGS sequence"/>
</dbReference>
<organism evidence="1 2">
    <name type="scientific">Golovinomyces cichoracearum</name>
    <dbReference type="NCBI Taxonomy" id="62708"/>
    <lineage>
        <taxon>Eukaryota</taxon>
        <taxon>Fungi</taxon>
        <taxon>Dikarya</taxon>
        <taxon>Ascomycota</taxon>
        <taxon>Pezizomycotina</taxon>
        <taxon>Leotiomycetes</taxon>
        <taxon>Erysiphales</taxon>
        <taxon>Erysiphaceae</taxon>
        <taxon>Golovinomyces</taxon>
    </lineage>
</organism>
<evidence type="ECO:0000313" key="1">
    <source>
        <dbReference type="EMBL" id="RKF60347.1"/>
    </source>
</evidence>
<protein>
    <submittedName>
        <fullName evidence="1">Uncharacterized protein</fullName>
    </submittedName>
</protein>
<dbReference type="EMBL" id="MCBR01016676">
    <property type="protein sequence ID" value="RKF60347.1"/>
    <property type="molecule type" value="Genomic_DNA"/>
</dbReference>
<gene>
    <name evidence="1" type="ORF">GcC1_166005</name>
</gene>
<dbReference type="AlphaFoldDB" id="A0A420HSG7"/>
<evidence type="ECO:0000313" key="2">
    <source>
        <dbReference type="Proteomes" id="UP000285405"/>
    </source>
</evidence>
<accession>A0A420HSG7</accession>
<comment type="caution">
    <text evidence="1">The sequence shown here is derived from an EMBL/GenBank/DDBJ whole genome shotgun (WGS) entry which is preliminary data.</text>
</comment>